<dbReference type="Gene3D" id="3.90.1150.10">
    <property type="entry name" value="Aspartate Aminotransferase, domain 1"/>
    <property type="match status" value="1"/>
</dbReference>
<dbReference type="GO" id="GO:0008483">
    <property type="term" value="F:transaminase activity"/>
    <property type="evidence" value="ECO:0007669"/>
    <property type="project" value="UniProtKB-KW"/>
</dbReference>
<dbReference type="RefSeq" id="WP_236100446.1">
    <property type="nucleotide sequence ID" value="NZ_JAKGUD010000023.1"/>
</dbReference>
<keyword evidence="2 3" id="KW-0663">Pyridoxal phosphate</keyword>
<gene>
    <name evidence="4" type="ORF">L2W38_12705</name>
</gene>
<dbReference type="SUPFAM" id="SSF53383">
    <property type="entry name" value="PLP-dependent transferases"/>
    <property type="match status" value="1"/>
</dbReference>
<reference evidence="4 5" key="1">
    <citation type="submission" date="2022-01" db="EMBL/GenBank/DDBJ databases">
        <title>Dethiosulfovibrio faecalis sp. nov., a novel proteolytic, non-sulfur-reducing bacterium isolated from a marine aquaculture solid waste bioreactor.</title>
        <authorList>
            <person name="Grabowski S."/>
            <person name="Apolinario E."/>
            <person name="Schneider N."/>
            <person name="Marshall C.W."/>
            <person name="Sowers K.R."/>
        </authorList>
    </citation>
    <scope>NUCLEOTIDE SEQUENCE [LARGE SCALE GENOMIC DNA]</scope>
    <source>
        <strain evidence="4 5">DSM 12537</strain>
    </source>
</reference>
<evidence type="ECO:0000256" key="3">
    <source>
        <dbReference type="RuleBase" id="RU362118"/>
    </source>
</evidence>
<sequence length="392" mass="42933">MGGKMGKQTTAVHGGGRKDDAFGAVNEPIYMTSNYRIPTDGTPVDWSGTESNIYARNRNVNQMVLQDKLCALTGAEDCAVFGSGVAALAGVFTTFLDSGDHVVVSEVCYSATNLLFRDYLPKKYGIDVTFVDTTDTEAVREAIGPKTRLVHVETPGNPTTEISDVEAIAASAHERGALVSVDATFAGPICIYPLKLGADLEIHSMTKYINGHGDSLGGCVLGRKELLAELKELAMVNYGGILSPFNAWLISRGLVTLPIRMAQHGDTAMAVARFLEKSPAVRFVWYPGLESHPQRERAEKLMKGRYSGMIAFDIEGDDMTHQRFLDELKLVTHAVSLGDTESLIVYYDKNSDKLPHYPEIFRKGFFRFSIGLEDGEDIIEDMEQAFRACGLI</sequence>
<dbReference type="InterPro" id="IPR015421">
    <property type="entry name" value="PyrdxlP-dep_Trfase_major"/>
</dbReference>
<organism evidence="4 5">
    <name type="scientific">Dethiosulfovibrio marinus</name>
    <dbReference type="NCBI Taxonomy" id="133532"/>
    <lineage>
        <taxon>Bacteria</taxon>
        <taxon>Thermotogati</taxon>
        <taxon>Synergistota</taxon>
        <taxon>Synergistia</taxon>
        <taxon>Synergistales</taxon>
        <taxon>Dethiosulfovibrionaceae</taxon>
        <taxon>Dethiosulfovibrio</taxon>
    </lineage>
</organism>
<dbReference type="PIRSF" id="PIRSF001434">
    <property type="entry name" value="CGS"/>
    <property type="match status" value="1"/>
</dbReference>
<dbReference type="Proteomes" id="UP001200430">
    <property type="component" value="Unassembled WGS sequence"/>
</dbReference>
<evidence type="ECO:0000256" key="1">
    <source>
        <dbReference type="ARBA" id="ARBA00001933"/>
    </source>
</evidence>
<keyword evidence="4" id="KW-0808">Transferase</keyword>
<comment type="cofactor">
    <cofactor evidence="1 3">
        <name>pyridoxal 5'-phosphate</name>
        <dbReference type="ChEBI" id="CHEBI:597326"/>
    </cofactor>
</comment>
<dbReference type="InterPro" id="IPR015422">
    <property type="entry name" value="PyrdxlP-dep_Trfase_small"/>
</dbReference>
<comment type="caution">
    <text evidence="4">The sequence shown here is derived from an EMBL/GenBank/DDBJ whole genome shotgun (WGS) entry which is preliminary data.</text>
</comment>
<accession>A0ABS9ER78</accession>
<keyword evidence="4" id="KW-0032">Aminotransferase</keyword>
<dbReference type="CDD" id="cd00614">
    <property type="entry name" value="CGS_like"/>
    <property type="match status" value="1"/>
</dbReference>
<dbReference type="PANTHER" id="PTHR11808">
    <property type="entry name" value="TRANS-SULFURATION ENZYME FAMILY MEMBER"/>
    <property type="match status" value="1"/>
</dbReference>
<dbReference type="EMBL" id="JAKGUD010000023">
    <property type="protein sequence ID" value="MCF4143670.1"/>
    <property type="molecule type" value="Genomic_DNA"/>
</dbReference>
<dbReference type="InterPro" id="IPR015424">
    <property type="entry name" value="PyrdxlP-dep_Trfase"/>
</dbReference>
<evidence type="ECO:0000313" key="4">
    <source>
        <dbReference type="EMBL" id="MCF4143670.1"/>
    </source>
</evidence>
<dbReference type="Pfam" id="PF01053">
    <property type="entry name" value="Cys_Met_Meta_PP"/>
    <property type="match status" value="1"/>
</dbReference>
<evidence type="ECO:0000256" key="2">
    <source>
        <dbReference type="ARBA" id="ARBA00022898"/>
    </source>
</evidence>
<proteinExistence type="inferred from homology"/>
<evidence type="ECO:0000313" key="5">
    <source>
        <dbReference type="Proteomes" id="UP001200430"/>
    </source>
</evidence>
<comment type="similarity">
    <text evidence="3">Belongs to the trans-sulfuration enzymes family.</text>
</comment>
<dbReference type="PANTHER" id="PTHR11808:SF80">
    <property type="entry name" value="CYSTATHIONINE GAMMA-LYASE"/>
    <property type="match status" value="1"/>
</dbReference>
<keyword evidence="5" id="KW-1185">Reference proteome</keyword>
<name>A0ABS9ER78_9BACT</name>
<protein>
    <submittedName>
        <fullName evidence="4">Aminotransferase class I/II-fold pyridoxal phosphate-dependent enzyme</fullName>
    </submittedName>
</protein>
<dbReference type="InterPro" id="IPR000277">
    <property type="entry name" value="Cys/Met-Metab_PyrdxlP-dep_enz"/>
</dbReference>
<dbReference type="Gene3D" id="3.40.640.10">
    <property type="entry name" value="Type I PLP-dependent aspartate aminotransferase-like (Major domain)"/>
    <property type="match status" value="1"/>
</dbReference>